<keyword evidence="4" id="KW-1185">Reference proteome</keyword>
<feature type="region of interest" description="Disordered" evidence="1">
    <location>
        <begin position="1"/>
        <end position="31"/>
    </location>
</feature>
<comment type="caution">
    <text evidence="3">The sequence shown here is derived from an EMBL/GenBank/DDBJ whole genome shotgun (WGS) entry which is preliminary data.</text>
</comment>
<keyword evidence="2" id="KW-0472">Membrane</keyword>
<protein>
    <submittedName>
        <fullName evidence="3">Membrane protein</fullName>
    </submittedName>
</protein>
<evidence type="ECO:0000256" key="1">
    <source>
        <dbReference type="SAM" id="MobiDB-lite"/>
    </source>
</evidence>
<feature type="transmembrane region" description="Helical" evidence="2">
    <location>
        <begin position="66"/>
        <end position="87"/>
    </location>
</feature>
<dbReference type="RefSeq" id="WP_229841779.1">
    <property type="nucleotide sequence ID" value="NZ_BNAI01000001.1"/>
</dbReference>
<feature type="transmembrane region" description="Helical" evidence="2">
    <location>
        <begin position="303"/>
        <end position="323"/>
    </location>
</feature>
<feature type="transmembrane region" description="Helical" evidence="2">
    <location>
        <begin position="258"/>
        <end position="282"/>
    </location>
</feature>
<dbReference type="EMBL" id="BNAI01000001">
    <property type="protein sequence ID" value="GHF04512.1"/>
    <property type="molecule type" value="Genomic_DNA"/>
</dbReference>
<keyword evidence="2" id="KW-1133">Transmembrane helix</keyword>
<dbReference type="Proteomes" id="UP000617531">
    <property type="component" value="Unassembled WGS sequence"/>
</dbReference>
<gene>
    <name evidence="3" type="primary">ltrA</name>
    <name evidence="3" type="ORF">GCM10011600_01170</name>
</gene>
<feature type="transmembrane region" description="Helical" evidence="2">
    <location>
        <begin position="192"/>
        <end position="211"/>
    </location>
</feature>
<keyword evidence="2" id="KW-0812">Transmembrane</keyword>
<proteinExistence type="predicted"/>
<evidence type="ECO:0000313" key="4">
    <source>
        <dbReference type="Proteomes" id="UP000617531"/>
    </source>
</evidence>
<feature type="transmembrane region" description="Helical" evidence="2">
    <location>
        <begin position="329"/>
        <end position="351"/>
    </location>
</feature>
<dbReference type="Pfam" id="PF06772">
    <property type="entry name" value="LtrA"/>
    <property type="match status" value="1"/>
</dbReference>
<accession>A0A8J3DTS2</accession>
<evidence type="ECO:0000313" key="3">
    <source>
        <dbReference type="EMBL" id="GHF04512.1"/>
    </source>
</evidence>
<dbReference type="InterPro" id="IPR010640">
    <property type="entry name" value="Low_temperature_requirement_A"/>
</dbReference>
<feature type="transmembrane region" description="Helical" evidence="2">
    <location>
        <begin position="388"/>
        <end position="406"/>
    </location>
</feature>
<organism evidence="3 4">
    <name type="scientific">Pseudolysinimonas yzui</name>
    <dbReference type="NCBI Taxonomy" id="2708254"/>
    <lineage>
        <taxon>Bacteria</taxon>
        <taxon>Bacillati</taxon>
        <taxon>Actinomycetota</taxon>
        <taxon>Actinomycetes</taxon>
        <taxon>Micrococcales</taxon>
        <taxon>Microbacteriaceae</taxon>
        <taxon>Pseudolysinimonas</taxon>
    </lineage>
</organism>
<evidence type="ECO:0000256" key="2">
    <source>
        <dbReference type="SAM" id="Phobius"/>
    </source>
</evidence>
<name>A0A8J3DTS2_9MICO</name>
<dbReference type="PANTHER" id="PTHR36840:SF1">
    <property type="entry name" value="BLL5714 PROTEIN"/>
    <property type="match status" value="1"/>
</dbReference>
<reference evidence="3" key="1">
    <citation type="journal article" date="2014" name="Int. J. Syst. Evol. Microbiol.">
        <title>Complete genome sequence of Corynebacterium casei LMG S-19264T (=DSM 44701T), isolated from a smear-ripened cheese.</title>
        <authorList>
            <consortium name="US DOE Joint Genome Institute (JGI-PGF)"/>
            <person name="Walter F."/>
            <person name="Albersmeier A."/>
            <person name="Kalinowski J."/>
            <person name="Ruckert C."/>
        </authorList>
    </citation>
    <scope>NUCLEOTIDE SEQUENCE</scope>
    <source>
        <strain evidence="3">CGMCC 1.16548</strain>
    </source>
</reference>
<feature type="transmembrane region" description="Helical" evidence="2">
    <location>
        <begin position="231"/>
        <end position="252"/>
    </location>
</feature>
<dbReference type="AlphaFoldDB" id="A0A8J3DTS2"/>
<sequence>MTDTAPPANETKDAGRQHRLRRMVGRDPGEKNRGATPLELFFDLTLVVAFAQAGSETAHLVAEGHITAAILAFAFVMFAVCWAWINFSWFASAFDTDDWFYRVTTMVQMVGVLVLALGIPDIFESVDHGEPVDNTVAVAGYIVMRVAMLAQWIRVARQDPAHARVALGYAITITVSQLGWTGALFFDLRIGAFLPLALVLIGIELIGPILAERRDGGTPWHPHHIAERYGLLVIITLGEGILGTIAAVAALVDHVDWSAEAILVAVAGVGLTFGLWWNYFIIPSADVLEHHRHRSWGWGYGHIPLLAAIAAIGAGIHVAAYVVEGEATIGVIGAVLATAIPVAIATLAYFVLYSYLVRGFDPFHLGLFAATMAVLGLAVALAAQGLSLGWSLIIVMLAPVVTIVGFESIGHRHMAAALERTLADVSPGR</sequence>
<feature type="transmembrane region" description="Helical" evidence="2">
    <location>
        <begin position="135"/>
        <end position="153"/>
    </location>
</feature>
<feature type="transmembrane region" description="Helical" evidence="2">
    <location>
        <begin position="363"/>
        <end position="382"/>
    </location>
</feature>
<reference evidence="3" key="2">
    <citation type="submission" date="2020-09" db="EMBL/GenBank/DDBJ databases">
        <authorList>
            <person name="Sun Q."/>
            <person name="Zhou Y."/>
        </authorList>
    </citation>
    <scope>NUCLEOTIDE SEQUENCE</scope>
    <source>
        <strain evidence="3">CGMCC 1.16548</strain>
    </source>
</reference>
<feature type="transmembrane region" description="Helical" evidence="2">
    <location>
        <begin position="99"/>
        <end position="123"/>
    </location>
</feature>
<dbReference type="PANTHER" id="PTHR36840">
    <property type="entry name" value="BLL5714 PROTEIN"/>
    <property type="match status" value="1"/>
</dbReference>
<feature type="transmembrane region" description="Helical" evidence="2">
    <location>
        <begin position="165"/>
        <end position="186"/>
    </location>
</feature>